<dbReference type="CDD" id="cd00037">
    <property type="entry name" value="CLECT"/>
    <property type="match status" value="1"/>
</dbReference>
<accession>A0AAV3ZUI3</accession>
<dbReference type="Pfam" id="PF00059">
    <property type="entry name" value="Lectin_C"/>
    <property type="match status" value="1"/>
</dbReference>
<dbReference type="Gene3D" id="3.10.100.10">
    <property type="entry name" value="Mannose-Binding Protein A, subunit A"/>
    <property type="match status" value="1"/>
</dbReference>
<dbReference type="InterPro" id="IPR016187">
    <property type="entry name" value="CTDL_fold"/>
</dbReference>
<comment type="caution">
    <text evidence="2">The sequence shown here is derived from an EMBL/GenBank/DDBJ whole genome shotgun (WGS) entry which is preliminary data.</text>
</comment>
<dbReference type="InterPro" id="IPR016186">
    <property type="entry name" value="C-type_lectin-like/link_sf"/>
</dbReference>
<sequence>MSGRCLIKDLPPIAGLYFSPAGSHCPLHQSKIDEVTGLVTDCPNSRLDQLNSVSLTNLVFYSLRLISVNHICTVTKLTDIMSVSPILLLLGVLMITSVQGAVRYHDSEVYGNRKYSISRDRLSFNLAKMNDLCKQRGGYLLQIDDHQEYQNVVSLVAYSGHGPFMTGITDEGSEGHFYNYNDKTPAKYLKWRWFQPDNWWGENCVEIWTIGLNDLACGKTGRHICEIPV</sequence>
<proteinExistence type="predicted"/>
<dbReference type="AlphaFoldDB" id="A0AAV3ZUI3"/>
<reference evidence="2 3" key="1">
    <citation type="journal article" date="2021" name="Elife">
        <title>Chloroplast acquisition without the gene transfer in kleptoplastic sea slugs, Plakobranchus ocellatus.</title>
        <authorList>
            <person name="Maeda T."/>
            <person name="Takahashi S."/>
            <person name="Yoshida T."/>
            <person name="Shimamura S."/>
            <person name="Takaki Y."/>
            <person name="Nagai Y."/>
            <person name="Toyoda A."/>
            <person name="Suzuki Y."/>
            <person name="Arimoto A."/>
            <person name="Ishii H."/>
            <person name="Satoh N."/>
            <person name="Nishiyama T."/>
            <person name="Hasebe M."/>
            <person name="Maruyama T."/>
            <person name="Minagawa J."/>
            <person name="Obokata J."/>
            <person name="Shigenobu S."/>
        </authorList>
    </citation>
    <scope>NUCLEOTIDE SEQUENCE [LARGE SCALE GENOMIC DNA]</scope>
</reference>
<protein>
    <submittedName>
        <fullName evidence="2">Collectin-11</fullName>
    </submittedName>
</protein>
<evidence type="ECO:0000259" key="1">
    <source>
        <dbReference type="PROSITE" id="PS50041"/>
    </source>
</evidence>
<feature type="domain" description="C-type lectin" evidence="1">
    <location>
        <begin position="110"/>
        <end position="226"/>
    </location>
</feature>
<evidence type="ECO:0000313" key="3">
    <source>
        <dbReference type="Proteomes" id="UP000735302"/>
    </source>
</evidence>
<dbReference type="InterPro" id="IPR001304">
    <property type="entry name" value="C-type_lectin-like"/>
</dbReference>
<name>A0AAV3ZUI3_9GAST</name>
<gene>
    <name evidence="2" type="ORF">PoB_002471700</name>
</gene>
<dbReference type="PROSITE" id="PS50041">
    <property type="entry name" value="C_TYPE_LECTIN_2"/>
    <property type="match status" value="1"/>
</dbReference>
<organism evidence="2 3">
    <name type="scientific">Plakobranchus ocellatus</name>
    <dbReference type="NCBI Taxonomy" id="259542"/>
    <lineage>
        <taxon>Eukaryota</taxon>
        <taxon>Metazoa</taxon>
        <taxon>Spiralia</taxon>
        <taxon>Lophotrochozoa</taxon>
        <taxon>Mollusca</taxon>
        <taxon>Gastropoda</taxon>
        <taxon>Heterobranchia</taxon>
        <taxon>Euthyneura</taxon>
        <taxon>Panpulmonata</taxon>
        <taxon>Sacoglossa</taxon>
        <taxon>Placobranchoidea</taxon>
        <taxon>Plakobranchidae</taxon>
        <taxon>Plakobranchus</taxon>
    </lineage>
</organism>
<dbReference type="SUPFAM" id="SSF56436">
    <property type="entry name" value="C-type lectin-like"/>
    <property type="match status" value="1"/>
</dbReference>
<dbReference type="Proteomes" id="UP000735302">
    <property type="component" value="Unassembled WGS sequence"/>
</dbReference>
<evidence type="ECO:0000313" key="2">
    <source>
        <dbReference type="EMBL" id="GFN98211.1"/>
    </source>
</evidence>
<keyword evidence="3" id="KW-1185">Reference proteome</keyword>
<dbReference type="EMBL" id="BLXT01002832">
    <property type="protein sequence ID" value="GFN98211.1"/>
    <property type="molecule type" value="Genomic_DNA"/>
</dbReference>